<dbReference type="AlphaFoldDB" id="A0A1I7Y819"/>
<sequence length="79" mass="9330">MPSDESTFKSHVFWWSWAQTMENNLLYKTIPTIKCAPRNQQFSQLHHFAPWAPTTKTFYLASDYSAVSELSNYTWTNYS</sequence>
<evidence type="ECO:0000313" key="1">
    <source>
        <dbReference type="Proteomes" id="UP000095287"/>
    </source>
</evidence>
<accession>A0A1I7Y819</accession>
<organism evidence="1 2">
    <name type="scientific">Steinernema glaseri</name>
    <dbReference type="NCBI Taxonomy" id="37863"/>
    <lineage>
        <taxon>Eukaryota</taxon>
        <taxon>Metazoa</taxon>
        <taxon>Ecdysozoa</taxon>
        <taxon>Nematoda</taxon>
        <taxon>Chromadorea</taxon>
        <taxon>Rhabditida</taxon>
        <taxon>Tylenchina</taxon>
        <taxon>Panagrolaimomorpha</taxon>
        <taxon>Strongyloidoidea</taxon>
        <taxon>Steinernematidae</taxon>
        <taxon>Steinernema</taxon>
    </lineage>
</organism>
<proteinExistence type="predicted"/>
<keyword evidence="1" id="KW-1185">Reference proteome</keyword>
<dbReference type="Proteomes" id="UP000095287">
    <property type="component" value="Unplaced"/>
</dbReference>
<reference evidence="2" key="1">
    <citation type="submission" date="2016-11" db="UniProtKB">
        <authorList>
            <consortium name="WormBaseParasite"/>
        </authorList>
    </citation>
    <scope>IDENTIFICATION</scope>
</reference>
<name>A0A1I7Y819_9BILA</name>
<dbReference type="WBParaSite" id="L893_g13677.t1">
    <property type="protein sequence ID" value="L893_g13677.t1"/>
    <property type="gene ID" value="L893_g13677"/>
</dbReference>
<evidence type="ECO:0000313" key="2">
    <source>
        <dbReference type="WBParaSite" id="L893_g13677.t1"/>
    </source>
</evidence>
<protein>
    <submittedName>
        <fullName evidence="2">Uncharacterized protein</fullName>
    </submittedName>
</protein>